<dbReference type="Pfam" id="PF00126">
    <property type="entry name" value="HTH_1"/>
    <property type="match status" value="1"/>
</dbReference>
<dbReference type="GeneID" id="78453251"/>
<evidence type="ECO:0000259" key="5">
    <source>
        <dbReference type="PROSITE" id="PS50931"/>
    </source>
</evidence>
<reference evidence="6 7" key="1">
    <citation type="submission" date="2018-06" db="EMBL/GenBank/DDBJ databases">
        <authorList>
            <consortium name="Pathogen Informatics"/>
            <person name="Doyle S."/>
        </authorList>
    </citation>
    <scope>NUCLEOTIDE SEQUENCE [LARGE SCALE GENOMIC DNA]</scope>
    <source>
        <strain evidence="6 7">NCTC12112</strain>
    </source>
</reference>
<dbReference type="InterPro" id="IPR036388">
    <property type="entry name" value="WH-like_DNA-bd_sf"/>
</dbReference>
<name>A0AAX1TNF5_9FUSO</name>
<protein>
    <submittedName>
        <fullName evidence="6">CysJI operon transcriptional activator</fullName>
    </submittedName>
</protein>
<evidence type="ECO:0000256" key="4">
    <source>
        <dbReference type="ARBA" id="ARBA00023163"/>
    </source>
</evidence>
<keyword evidence="4" id="KW-0804">Transcription</keyword>
<dbReference type="InterPro" id="IPR005119">
    <property type="entry name" value="LysR_subst-bd"/>
</dbReference>
<dbReference type="RefSeq" id="WP_005982052.1">
    <property type="nucleotide sequence ID" value="NZ_BAABXY010000001.1"/>
</dbReference>
<gene>
    <name evidence="6" type="primary">cysL_3</name>
    <name evidence="6" type="ORF">NCTC12112_01950</name>
</gene>
<feature type="domain" description="HTH lysR-type" evidence="5">
    <location>
        <begin position="1"/>
        <end position="58"/>
    </location>
</feature>
<comment type="similarity">
    <text evidence="1">Belongs to the LysR transcriptional regulatory family.</text>
</comment>
<evidence type="ECO:0000313" key="6">
    <source>
        <dbReference type="EMBL" id="SQJ05684.1"/>
    </source>
</evidence>
<evidence type="ECO:0000256" key="1">
    <source>
        <dbReference type="ARBA" id="ARBA00009437"/>
    </source>
</evidence>
<dbReference type="Pfam" id="PF03466">
    <property type="entry name" value="LysR_substrate"/>
    <property type="match status" value="1"/>
</dbReference>
<dbReference type="SUPFAM" id="SSF53850">
    <property type="entry name" value="Periplasmic binding protein-like II"/>
    <property type="match status" value="1"/>
</dbReference>
<keyword evidence="3" id="KW-0238">DNA-binding</keyword>
<dbReference type="AlphaFoldDB" id="A0AAX1TNF5"/>
<evidence type="ECO:0000313" key="7">
    <source>
        <dbReference type="Proteomes" id="UP000249008"/>
    </source>
</evidence>
<dbReference type="InterPro" id="IPR000847">
    <property type="entry name" value="LysR_HTH_N"/>
</dbReference>
<dbReference type="GO" id="GO:0000976">
    <property type="term" value="F:transcription cis-regulatory region binding"/>
    <property type="evidence" value="ECO:0007669"/>
    <property type="project" value="TreeGrafter"/>
</dbReference>
<dbReference type="PANTHER" id="PTHR30126">
    <property type="entry name" value="HTH-TYPE TRANSCRIPTIONAL REGULATOR"/>
    <property type="match status" value="1"/>
</dbReference>
<keyword evidence="2" id="KW-0805">Transcription regulation</keyword>
<evidence type="ECO:0000256" key="3">
    <source>
        <dbReference type="ARBA" id="ARBA00023125"/>
    </source>
</evidence>
<dbReference type="KEGG" id="ful:C4N20_00405"/>
<dbReference type="EMBL" id="LS483487">
    <property type="protein sequence ID" value="SQJ05684.1"/>
    <property type="molecule type" value="Genomic_DNA"/>
</dbReference>
<dbReference type="InterPro" id="IPR036390">
    <property type="entry name" value="WH_DNA-bd_sf"/>
</dbReference>
<dbReference type="Proteomes" id="UP000249008">
    <property type="component" value="Chromosome 1"/>
</dbReference>
<proteinExistence type="inferred from homology"/>
<dbReference type="PRINTS" id="PR00039">
    <property type="entry name" value="HTHLYSR"/>
</dbReference>
<dbReference type="Gene3D" id="1.10.10.10">
    <property type="entry name" value="Winged helix-like DNA-binding domain superfamily/Winged helix DNA-binding domain"/>
    <property type="match status" value="1"/>
</dbReference>
<organism evidence="6 7">
    <name type="scientific">Fusobacterium ulcerans</name>
    <dbReference type="NCBI Taxonomy" id="861"/>
    <lineage>
        <taxon>Bacteria</taxon>
        <taxon>Fusobacteriati</taxon>
        <taxon>Fusobacteriota</taxon>
        <taxon>Fusobacteriia</taxon>
        <taxon>Fusobacteriales</taxon>
        <taxon>Fusobacteriaceae</taxon>
        <taxon>Fusobacterium</taxon>
    </lineage>
</organism>
<accession>A0AAX1TNF5</accession>
<dbReference type="Gene3D" id="3.40.190.10">
    <property type="entry name" value="Periplasmic binding protein-like II"/>
    <property type="match status" value="2"/>
</dbReference>
<dbReference type="PROSITE" id="PS50931">
    <property type="entry name" value="HTH_LYSR"/>
    <property type="match status" value="1"/>
</dbReference>
<evidence type="ECO:0000256" key="2">
    <source>
        <dbReference type="ARBA" id="ARBA00023015"/>
    </source>
</evidence>
<dbReference type="PANTHER" id="PTHR30126:SF40">
    <property type="entry name" value="HTH-TYPE TRANSCRIPTIONAL REGULATOR GLTR"/>
    <property type="match status" value="1"/>
</dbReference>
<sequence>MLDFRIYTFLELCKTLSYTKTAENLHMTQPAVTQHIKFLEEFYKNKLFLYSGRTLSLTEYGKLLYRYLVAMNSDSEKIKEKILNLSSNIHALNFGATLTIGEYLIPRVLKKLSSDYPEINVSISVKDTKLLLEKLENGDIDFLLVEGFFEKTKYDSFLFSKEEFVAVCSNKSRFAQGEFTFEELLGERIIVREKGSGSRDIFEKILYDNNLSVNDFNKKYEIENIKVIKEMVKEERGITFIYKTAVEKEVDNKELAIINLKNFHAEREFNFVFLKDSIHKEEYKNWFEFMKKC</sequence>
<dbReference type="SUPFAM" id="SSF46785">
    <property type="entry name" value="Winged helix' DNA-binding domain"/>
    <property type="match status" value="1"/>
</dbReference>
<dbReference type="GO" id="GO:0003700">
    <property type="term" value="F:DNA-binding transcription factor activity"/>
    <property type="evidence" value="ECO:0007669"/>
    <property type="project" value="InterPro"/>
</dbReference>